<gene>
    <name evidence="1" type="ORF">GPY61_01850</name>
</gene>
<comment type="caution">
    <text evidence="1">The sequence shown here is derived from an EMBL/GenBank/DDBJ whole genome shotgun (WGS) entry which is preliminary data.</text>
</comment>
<protein>
    <submittedName>
        <fullName evidence="1">Uncharacterized protein</fullName>
    </submittedName>
</protein>
<name>A0A7X3K5F8_9BURK</name>
<reference evidence="1 2" key="1">
    <citation type="submission" date="2019-12" db="EMBL/GenBank/DDBJ databases">
        <authorList>
            <person name="Li C."/>
            <person name="Zhao J."/>
        </authorList>
    </citation>
    <scope>NUCLEOTIDE SEQUENCE [LARGE SCALE GENOMIC DNA]</scope>
    <source>
        <strain evidence="1 2">NEAU-DD11</strain>
    </source>
</reference>
<evidence type="ECO:0000313" key="1">
    <source>
        <dbReference type="EMBL" id="MVW58668.1"/>
    </source>
</evidence>
<keyword evidence="2" id="KW-1185">Reference proteome</keyword>
<dbReference type="AlphaFoldDB" id="A0A7X3K5F8"/>
<evidence type="ECO:0000313" key="2">
    <source>
        <dbReference type="Proteomes" id="UP000443353"/>
    </source>
</evidence>
<dbReference type="RefSeq" id="WP_156403821.1">
    <property type="nucleotide sequence ID" value="NZ_WSES01000001.1"/>
</dbReference>
<organism evidence="1 2">
    <name type="scientific">Massilia cellulosiltytica</name>
    <dbReference type="NCBI Taxonomy" id="2683234"/>
    <lineage>
        <taxon>Bacteria</taxon>
        <taxon>Pseudomonadati</taxon>
        <taxon>Pseudomonadota</taxon>
        <taxon>Betaproteobacteria</taxon>
        <taxon>Burkholderiales</taxon>
        <taxon>Oxalobacteraceae</taxon>
        <taxon>Telluria group</taxon>
        <taxon>Massilia</taxon>
    </lineage>
</organism>
<accession>A0A7X3K5F8</accession>
<dbReference type="Proteomes" id="UP000443353">
    <property type="component" value="Unassembled WGS sequence"/>
</dbReference>
<dbReference type="EMBL" id="WSES01000001">
    <property type="protein sequence ID" value="MVW58668.1"/>
    <property type="molecule type" value="Genomic_DNA"/>
</dbReference>
<proteinExistence type="predicted"/>
<sequence length="49" mass="5764">MSTFASTLCRRLARLAWAFLYLLASQPAHRYPWFARPGKIRGQSTFFDR</sequence>